<dbReference type="GO" id="GO:0016787">
    <property type="term" value="F:hydrolase activity"/>
    <property type="evidence" value="ECO:0007669"/>
    <property type="project" value="UniProtKB-KW"/>
</dbReference>
<protein>
    <submittedName>
        <fullName evidence="2">MBL fold metallo-hydrolase</fullName>
    </submittedName>
</protein>
<dbReference type="Pfam" id="PF13483">
    <property type="entry name" value="Lactamase_B_3"/>
    <property type="match status" value="1"/>
</dbReference>
<dbReference type="Gene3D" id="3.60.15.10">
    <property type="entry name" value="Ribonuclease Z/Hydroxyacylglutathione hydrolase-like"/>
    <property type="match status" value="1"/>
</dbReference>
<dbReference type="Pfam" id="PF18456">
    <property type="entry name" value="CmlA_N"/>
    <property type="match status" value="1"/>
</dbReference>
<keyword evidence="2" id="KW-0378">Hydrolase</keyword>
<dbReference type="OrthoDB" id="5657199at2"/>
<evidence type="ECO:0000313" key="2">
    <source>
        <dbReference type="EMBL" id="RSZ55131.1"/>
    </source>
</evidence>
<dbReference type="PANTHER" id="PTHR15032:SF4">
    <property type="entry name" value="N-ACYL-PHOSPHATIDYLETHANOLAMINE-HYDROLYZING PHOSPHOLIPASE D"/>
    <property type="match status" value="1"/>
</dbReference>
<sequence>MSTVVNASAALPVFLKPDVKLEPLVCRWYAWSYLIGPAQLALHITYRILPLLESFATNPAVHIGANSDPEMYGGPFVSLGEDDVAQVRQLLADTQLQCADLIRFAKELRGLDALLQEKAAGFSLNEYYGQLPQSLQGLVELLYDIQHRPGVRVFESLLYEADLAPGTQEIMLQATGEQQRHFFMSTPRVATPDSISFKMSFKDARIDALASMRSKAAPLDQIARLLEVEDARRPLFDSLFTSRAPDSKGAQDWRGDGVRMRYFGHACVLFQTRDTTILFDPFVSIEDKDDHRLTINDLPAVIDYVVITHSHQDHFSAEMLLQLRHRIKRVIVPANNSGNVADPSMKLVLRELGFENVDVLDALDRVAVPGGHILSLPFTGEHADLPIYSKHAIALALGGKKFMFLVDSDGRDPVLYERIMRIVGPVDALFIGMECHGAPLNWLYEPLLGKPIARRNNESRRLSGADCDRAASILSRITPARVFVYAMGQEPWMQYIMGLQYKPDSIQLTESDKFLALCGGQGIPAERLFGSKEIVF</sequence>
<feature type="domain" description="Diiron non-heme beta-hydroxylase N-terminal" evidence="1">
    <location>
        <begin position="15"/>
        <end position="242"/>
    </location>
</feature>
<dbReference type="EMBL" id="RXLQ01000037">
    <property type="protein sequence ID" value="RSZ55131.1"/>
    <property type="molecule type" value="Genomic_DNA"/>
</dbReference>
<reference evidence="2 3" key="1">
    <citation type="submission" date="2018-12" db="EMBL/GenBank/DDBJ databases">
        <authorList>
            <person name="Yang E."/>
        </authorList>
    </citation>
    <scope>NUCLEOTIDE SEQUENCE [LARGE SCALE GENOMIC DNA]</scope>
    <source>
        <strain evidence="2 3">SOD</strain>
    </source>
</reference>
<dbReference type="InterPro" id="IPR041141">
    <property type="entry name" value="CmlA_N"/>
</dbReference>
<dbReference type="Proteomes" id="UP000278085">
    <property type="component" value="Unassembled WGS sequence"/>
</dbReference>
<keyword evidence="3" id="KW-1185">Reference proteome</keyword>
<dbReference type="GO" id="GO:0005737">
    <property type="term" value="C:cytoplasm"/>
    <property type="evidence" value="ECO:0007669"/>
    <property type="project" value="TreeGrafter"/>
</dbReference>
<proteinExistence type="predicted"/>
<gene>
    <name evidence="2" type="ORF">EJB06_31070</name>
</gene>
<dbReference type="InterPro" id="IPR036866">
    <property type="entry name" value="RibonucZ/Hydroxyglut_hydro"/>
</dbReference>
<name>A0A430HCB3_9BURK</name>
<dbReference type="PANTHER" id="PTHR15032">
    <property type="entry name" value="N-ACYL-PHOSPHATIDYLETHANOLAMINE-HYDROLYZING PHOSPHOLIPASE D"/>
    <property type="match status" value="1"/>
</dbReference>
<accession>A0A430HCB3</accession>
<evidence type="ECO:0000259" key="1">
    <source>
        <dbReference type="Pfam" id="PF18456"/>
    </source>
</evidence>
<comment type="caution">
    <text evidence="2">The sequence shown here is derived from an EMBL/GenBank/DDBJ whole genome shotgun (WGS) entry which is preliminary data.</text>
</comment>
<dbReference type="AlphaFoldDB" id="A0A430HCB3"/>
<evidence type="ECO:0000313" key="3">
    <source>
        <dbReference type="Proteomes" id="UP000278085"/>
    </source>
</evidence>
<dbReference type="SUPFAM" id="SSF56281">
    <property type="entry name" value="Metallo-hydrolase/oxidoreductase"/>
    <property type="match status" value="1"/>
</dbReference>
<organism evidence="2 3">
    <name type="scientific">Massilia atriviolacea</name>
    <dbReference type="NCBI Taxonomy" id="2495579"/>
    <lineage>
        <taxon>Bacteria</taxon>
        <taxon>Pseudomonadati</taxon>
        <taxon>Pseudomonadota</taxon>
        <taxon>Betaproteobacteria</taxon>
        <taxon>Burkholderiales</taxon>
        <taxon>Oxalobacteraceae</taxon>
        <taxon>Telluria group</taxon>
        <taxon>Massilia</taxon>
    </lineage>
</organism>
<dbReference type="RefSeq" id="WP_126077896.1">
    <property type="nucleotide sequence ID" value="NZ_CP051166.1"/>
</dbReference>